<dbReference type="Gene3D" id="3.10.20.30">
    <property type="match status" value="1"/>
</dbReference>
<evidence type="ECO:0000256" key="7">
    <source>
        <dbReference type="ARBA" id="ARBA00022714"/>
    </source>
</evidence>
<dbReference type="InterPro" id="IPR000674">
    <property type="entry name" value="Ald_Oxase/Xan_DH_a/b"/>
</dbReference>
<name>A0A7R8X830_9CRUS</name>
<feature type="binding site" evidence="19">
    <location>
        <begin position="282"/>
        <end position="289"/>
    </location>
    <ligand>
        <name>FAD</name>
        <dbReference type="ChEBI" id="CHEBI:57692"/>
    </ligand>
</feature>
<dbReference type="InterPro" id="IPR036683">
    <property type="entry name" value="CO_DH_flav_C_dom_sf"/>
</dbReference>
<gene>
    <name evidence="23" type="ORF">DSTB1V02_LOCUS5422</name>
</gene>
<dbReference type="Pfam" id="PF02738">
    <property type="entry name" value="MoCoBD_1"/>
    <property type="match status" value="1"/>
</dbReference>
<evidence type="ECO:0000256" key="13">
    <source>
        <dbReference type="ARBA" id="ARBA00023027"/>
    </source>
</evidence>
<dbReference type="InterPro" id="IPR036856">
    <property type="entry name" value="Ald_Oxase/Xan_DH_a/b_sf"/>
</dbReference>
<dbReference type="InterPro" id="IPR036010">
    <property type="entry name" value="2Fe-2S_ferredoxin-like_sf"/>
</dbReference>
<keyword evidence="13" id="KW-0520">NAD</keyword>
<dbReference type="NCBIfam" id="TIGR02963">
    <property type="entry name" value="xanthine_xdhA"/>
    <property type="match status" value="1"/>
</dbReference>
<dbReference type="PIRSF" id="PIRSF000127">
    <property type="entry name" value="Xanthine_DH"/>
    <property type="match status" value="1"/>
</dbReference>
<dbReference type="Proteomes" id="UP000677054">
    <property type="component" value="Unassembled WGS sequence"/>
</dbReference>
<evidence type="ECO:0000256" key="19">
    <source>
        <dbReference type="PIRSR" id="PIRSR000127-2"/>
    </source>
</evidence>
<feature type="binding site" evidence="20">
    <location>
        <position position="83"/>
    </location>
    <ligand>
        <name>[2Fe-2S] cluster</name>
        <dbReference type="ChEBI" id="CHEBI:190135"/>
        <label>1</label>
    </ligand>
</feature>
<evidence type="ECO:0000256" key="5">
    <source>
        <dbReference type="ARBA" id="ARBA00022505"/>
    </source>
</evidence>
<dbReference type="FunFam" id="3.30.465.10:FF:000004">
    <property type="entry name" value="Xanthine dehydrogenase/oxidase"/>
    <property type="match status" value="1"/>
</dbReference>
<evidence type="ECO:0000256" key="18">
    <source>
        <dbReference type="PIRSR" id="PIRSR000127-1"/>
    </source>
</evidence>
<feature type="binding site" evidence="19">
    <location>
        <position position="429"/>
    </location>
    <ligand>
        <name>FAD</name>
        <dbReference type="ChEBI" id="CHEBI:57692"/>
    </ligand>
</feature>
<dbReference type="Gene3D" id="3.30.365.10">
    <property type="entry name" value="Aldehyde oxidase/xanthine dehydrogenase, molybdopterin binding domain"/>
    <property type="match status" value="4"/>
</dbReference>
<evidence type="ECO:0000256" key="10">
    <source>
        <dbReference type="ARBA" id="ARBA00023002"/>
    </source>
</evidence>
<comment type="similarity">
    <text evidence="3">Belongs to the xanthine dehydrogenase family.</text>
</comment>
<evidence type="ECO:0000256" key="1">
    <source>
        <dbReference type="ARBA" id="ARBA00001974"/>
    </source>
</evidence>
<evidence type="ECO:0000256" key="12">
    <source>
        <dbReference type="ARBA" id="ARBA00023014"/>
    </source>
</evidence>
<feature type="domain" description="2Fe-2S ferredoxin-type" evidence="21">
    <location>
        <begin position="39"/>
        <end position="126"/>
    </location>
</feature>
<evidence type="ECO:0000256" key="16">
    <source>
        <dbReference type="ARBA" id="ARBA00049017"/>
    </source>
</evidence>
<feature type="binding site" evidence="20">
    <location>
        <position position="773"/>
    </location>
    <ligand>
        <name>Mo-molybdopterin</name>
        <dbReference type="ChEBI" id="CHEBI:71302"/>
    </ligand>
    <ligandPart>
        <name>Mo</name>
        <dbReference type="ChEBI" id="CHEBI:28685"/>
    </ligandPart>
</feature>
<evidence type="ECO:0000256" key="15">
    <source>
        <dbReference type="ARBA" id="ARBA00034078"/>
    </source>
</evidence>
<keyword evidence="8 20" id="KW-0479">Metal-binding</keyword>
<dbReference type="InterPro" id="IPR036318">
    <property type="entry name" value="FAD-bd_PCMH-like_sf"/>
</dbReference>
<feature type="binding site" evidence="20">
    <location>
        <position position="185"/>
    </location>
    <ligand>
        <name>[2Fe-2S] cluster</name>
        <dbReference type="ChEBI" id="CHEBI:190135"/>
        <label>2</label>
    </ligand>
</feature>
<dbReference type="Pfam" id="PF03450">
    <property type="entry name" value="CO_deh_flav_C"/>
    <property type="match status" value="1"/>
</dbReference>
<dbReference type="Pfam" id="PF00941">
    <property type="entry name" value="FAD_binding_5"/>
    <property type="match status" value="1"/>
</dbReference>
<feature type="binding site" evidence="19">
    <location>
        <position position="385"/>
    </location>
    <ligand>
        <name>FAD</name>
        <dbReference type="ChEBI" id="CHEBI:57692"/>
    </ligand>
</feature>
<dbReference type="InterPro" id="IPR002888">
    <property type="entry name" value="2Fe-2S-bd"/>
</dbReference>
<evidence type="ECO:0000256" key="17">
    <source>
        <dbReference type="ARBA" id="ARBA00049517"/>
    </source>
</evidence>
<evidence type="ECO:0000256" key="6">
    <source>
        <dbReference type="ARBA" id="ARBA00022630"/>
    </source>
</evidence>
<dbReference type="InterPro" id="IPR046867">
    <property type="entry name" value="AldOxase/xan_DH_MoCoBD2"/>
</dbReference>
<dbReference type="InterPro" id="IPR001041">
    <property type="entry name" value="2Fe-2S_ferredoxin-type"/>
</dbReference>
<dbReference type="InterPro" id="IPR037165">
    <property type="entry name" value="AldOxase/xan_DH_Mopterin-bd_sf"/>
</dbReference>
<comment type="cofactor">
    <cofactor evidence="20">
        <name>[2Fe-2S] cluster</name>
        <dbReference type="ChEBI" id="CHEBI:190135"/>
    </cofactor>
    <text evidence="20">Binds 2 [2Fe-2S] clusters.</text>
</comment>
<feature type="binding site" evidence="20">
    <location>
        <position position="108"/>
    </location>
    <ligand>
        <name>[2Fe-2S] cluster</name>
        <dbReference type="ChEBI" id="CHEBI:190135"/>
        <label>1</label>
    </ligand>
</feature>
<keyword evidence="6" id="KW-0285">Flavoprotein</keyword>
<dbReference type="GO" id="GO:0043546">
    <property type="term" value="F:molybdopterin cofactor binding"/>
    <property type="evidence" value="ECO:0007669"/>
    <property type="project" value="InterPro"/>
</dbReference>
<dbReference type="Gene3D" id="1.10.150.120">
    <property type="entry name" value="[2Fe-2S]-binding domain"/>
    <property type="match status" value="1"/>
</dbReference>
<dbReference type="EMBL" id="LR900400">
    <property type="protein sequence ID" value="CAD7245550.1"/>
    <property type="molecule type" value="Genomic_DNA"/>
</dbReference>
<dbReference type="InterPro" id="IPR036884">
    <property type="entry name" value="2Fe-2S-bd_dom_sf"/>
</dbReference>
<evidence type="ECO:0000313" key="23">
    <source>
        <dbReference type="EMBL" id="CAD7245550.1"/>
    </source>
</evidence>
<dbReference type="Gene3D" id="3.30.390.50">
    <property type="entry name" value="CO dehydrogenase flavoprotein, C-terminal domain"/>
    <property type="match status" value="1"/>
</dbReference>
<dbReference type="GO" id="GO:0071949">
    <property type="term" value="F:FAD binding"/>
    <property type="evidence" value="ECO:0007669"/>
    <property type="project" value="InterPro"/>
</dbReference>
<feature type="binding site" evidence="20">
    <location>
        <position position="183"/>
    </location>
    <ligand>
        <name>[2Fe-2S] cluster</name>
        <dbReference type="ChEBI" id="CHEBI:190135"/>
        <label>2</label>
    </ligand>
</feature>
<accession>A0A7R8X830</accession>
<dbReference type="GO" id="GO:0005506">
    <property type="term" value="F:iron ion binding"/>
    <property type="evidence" value="ECO:0007669"/>
    <property type="project" value="InterPro"/>
</dbReference>
<evidence type="ECO:0000256" key="8">
    <source>
        <dbReference type="ARBA" id="ARBA00022723"/>
    </source>
</evidence>
<keyword evidence="12 20" id="KW-0411">Iron-sulfur</keyword>
<evidence type="ECO:0000313" key="24">
    <source>
        <dbReference type="Proteomes" id="UP000677054"/>
    </source>
</evidence>
<dbReference type="InterPro" id="IPR016166">
    <property type="entry name" value="FAD-bd_PCMH"/>
</dbReference>
<dbReference type="SUPFAM" id="SSF47741">
    <property type="entry name" value="CO dehydrogenase ISP C-domain like"/>
    <property type="match status" value="1"/>
</dbReference>
<dbReference type="Pfam" id="PF01315">
    <property type="entry name" value="Ald_Xan_dh_C"/>
    <property type="match status" value="1"/>
</dbReference>
<dbReference type="SUPFAM" id="SSF56003">
    <property type="entry name" value="Molybdenum cofactor-binding domain"/>
    <property type="match status" value="1"/>
</dbReference>
<feature type="domain" description="FAD-binding PCMH-type" evidence="22">
    <location>
        <begin position="254"/>
        <end position="439"/>
    </location>
</feature>
<feature type="binding site" evidence="19">
    <location>
        <begin position="372"/>
        <end position="376"/>
    </location>
    <ligand>
        <name>FAD</name>
        <dbReference type="ChEBI" id="CHEBI:57692"/>
    </ligand>
</feature>
<comment type="cofactor">
    <cofactor evidence="15">
        <name>[2Fe-2S] cluster</name>
        <dbReference type="ChEBI" id="CHEBI:190135"/>
    </cofactor>
</comment>
<feature type="binding site" evidence="20">
    <location>
        <position position="1085"/>
    </location>
    <ligand>
        <name>Mo-molybdopterin</name>
        <dbReference type="ChEBI" id="CHEBI:71302"/>
    </ligand>
    <ligandPart>
        <name>Mo</name>
        <dbReference type="ChEBI" id="CHEBI:28685"/>
    </ligandPart>
</feature>
<dbReference type="SMART" id="SM01092">
    <property type="entry name" value="CO_deh_flav_C"/>
    <property type="match status" value="1"/>
</dbReference>
<protein>
    <recommendedName>
        <fullName evidence="4">xanthine dehydrogenase</fullName>
        <ecNumber evidence="4">1.17.1.4</ecNumber>
    </recommendedName>
</protein>
<feature type="binding site" evidence="20">
    <location>
        <position position="148"/>
    </location>
    <ligand>
        <name>[2Fe-2S] cluster</name>
        <dbReference type="ChEBI" id="CHEBI:190135"/>
        <label>2</label>
    </ligand>
</feature>
<dbReference type="FunFam" id="3.30.365.10:FF:000004">
    <property type="entry name" value="Xanthine dehydrogenase oxidase"/>
    <property type="match status" value="1"/>
</dbReference>
<dbReference type="InterPro" id="IPR008274">
    <property type="entry name" value="AldOxase/xan_DH_MoCoBD1"/>
</dbReference>
<dbReference type="PROSITE" id="PS00197">
    <property type="entry name" value="2FE2S_FER_1"/>
    <property type="match status" value="1"/>
</dbReference>
<dbReference type="SUPFAM" id="SSF55447">
    <property type="entry name" value="CO dehydrogenase flavoprotein C-terminal domain-like"/>
    <property type="match status" value="1"/>
</dbReference>
<dbReference type="InterPro" id="IPR014307">
    <property type="entry name" value="Xanthine_DH_ssu"/>
</dbReference>
<dbReference type="PROSITE" id="PS51085">
    <property type="entry name" value="2FE2S_FER_2"/>
    <property type="match status" value="1"/>
</dbReference>
<dbReference type="EMBL" id="CAJPEV010000883">
    <property type="protein sequence ID" value="CAG0889283.1"/>
    <property type="molecule type" value="Genomic_DNA"/>
</dbReference>
<dbReference type="PANTHER" id="PTHR45444">
    <property type="entry name" value="XANTHINE DEHYDROGENASE"/>
    <property type="match status" value="1"/>
</dbReference>
<feature type="binding site" evidence="20">
    <location>
        <position position="86"/>
    </location>
    <ligand>
        <name>[2Fe-2S] cluster</name>
        <dbReference type="ChEBI" id="CHEBI:190135"/>
        <label>1</label>
    </ligand>
</feature>
<dbReference type="InterPro" id="IPR016208">
    <property type="entry name" value="Ald_Oxase/xanthine_DH-like"/>
</dbReference>
<evidence type="ECO:0000256" key="9">
    <source>
        <dbReference type="ARBA" id="ARBA00022827"/>
    </source>
</evidence>
<dbReference type="SUPFAM" id="SSF54665">
    <property type="entry name" value="CO dehydrogenase molybdoprotein N-domain-like"/>
    <property type="match status" value="1"/>
</dbReference>
<keyword evidence="24" id="KW-1185">Reference proteome</keyword>
<dbReference type="InterPro" id="IPR012675">
    <property type="entry name" value="Beta-grasp_dom_sf"/>
</dbReference>
<dbReference type="FunFam" id="3.30.43.10:FF:000001">
    <property type="entry name" value="Xanthine dehydrogenase/oxidase"/>
    <property type="match status" value="1"/>
</dbReference>
<feature type="binding site" evidence="20">
    <location>
        <position position="918"/>
    </location>
    <ligand>
        <name>Mo-molybdopterin</name>
        <dbReference type="ChEBI" id="CHEBI:71302"/>
    </ligand>
    <ligandPart>
        <name>Mo</name>
        <dbReference type="ChEBI" id="CHEBI:28685"/>
    </ligandPart>
</feature>
<feature type="binding site" evidence="19">
    <location>
        <position position="447"/>
    </location>
    <ligand>
        <name>FAD</name>
        <dbReference type="ChEBI" id="CHEBI:57692"/>
    </ligand>
</feature>
<proteinExistence type="inferred from homology"/>
<dbReference type="InterPro" id="IPR005107">
    <property type="entry name" value="CO_DH_flav_C"/>
</dbReference>
<dbReference type="InterPro" id="IPR022407">
    <property type="entry name" value="OxRdtase_Mopterin_BS"/>
</dbReference>
<dbReference type="GO" id="GO:0005777">
    <property type="term" value="C:peroxisome"/>
    <property type="evidence" value="ECO:0007669"/>
    <property type="project" value="UniProtKB-SubCell"/>
</dbReference>
<organism evidence="23">
    <name type="scientific">Darwinula stevensoni</name>
    <dbReference type="NCBI Taxonomy" id="69355"/>
    <lineage>
        <taxon>Eukaryota</taxon>
        <taxon>Metazoa</taxon>
        <taxon>Ecdysozoa</taxon>
        <taxon>Arthropoda</taxon>
        <taxon>Crustacea</taxon>
        <taxon>Oligostraca</taxon>
        <taxon>Ostracoda</taxon>
        <taxon>Podocopa</taxon>
        <taxon>Podocopida</taxon>
        <taxon>Darwinulocopina</taxon>
        <taxon>Darwinuloidea</taxon>
        <taxon>Darwinulidae</taxon>
        <taxon>Darwinula</taxon>
    </lineage>
</organism>
<evidence type="ECO:0000256" key="2">
    <source>
        <dbReference type="ARBA" id="ARBA00004275"/>
    </source>
</evidence>
<dbReference type="OrthoDB" id="8300278at2759"/>
<feature type="binding site" evidence="20">
    <location>
        <position position="151"/>
    </location>
    <ligand>
        <name>[2Fe-2S] cluster</name>
        <dbReference type="ChEBI" id="CHEBI:190135"/>
        <label>2</label>
    </ligand>
</feature>
<evidence type="ECO:0000256" key="14">
    <source>
        <dbReference type="ARBA" id="ARBA00023140"/>
    </source>
</evidence>
<dbReference type="EC" id="1.17.1.4" evidence="4"/>
<keyword evidence="10" id="KW-0560">Oxidoreductase</keyword>
<dbReference type="PROSITE" id="PS51387">
    <property type="entry name" value="FAD_PCMH"/>
    <property type="match status" value="1"/>
</dbReference>
<keyword evidence="14" id="KW-0576">Peroxisome</keyword>
<dbReference type="SMART" id="SM01008">
    <property type="entry name" value="Ald_Xan_dh_C"/>
    <property type="match status" value="1"/>
</dbReference>
<dbReference type="FunFam" id="3.30.365.10:FF:000003">
    <property type="entry name" value="Aldehyde oxidase 1"/>
    <property type="match status" value="1"/>
</dbReference>
<dbReference type="Gene3D" id="3.30.43.10">
    <property type="entry name" value="Uridine Diphospho-n-acetylenolpyruvylglucosamine Reductase, domain 2"/>
    <property type="match status" value="1"/>
</dbReference>
<comment type="subcellular location">
    <subcellularLocation>
        <location evidence="2">Peroxisome</location>
    </subcellularLocation>
</comment>
<dbReference type="Pfam" id="PF00111">
    <property type="entry name" value="Fer2"/>
    <property type="match status" value="1"/>
</dbReference>
<dbReference type="InterPro" id="IPR006058">
    <property type="entry name" value="2Fe2S_fd_BS"/>
</dbReference>
<dbReference type="PROSITE" id="PS00559">
    <property type="entry name" value="MOLYBDOPTERIN_EUK"/>
    <property type="match status" value="1"/>
</dbReference>
<keyword evidence="11 20" id="KW-0408">Iron</keyword>
<dbReference type="GO" id="GO:0051537">
    <property type="term" value="F:2 iron, 2 sulfur cluster binding"/>
    <property type="evidence" value="ECO:0007669"/>
    <property type="project" value="UniProtKB-KW"/>
</dbReference>
<feature type="active site" description="Proton acceptor" evidence="18">
    <location>
        <position position="1265"/>
    </location>
</feature>
<dbReference type="InterPro" id="IPR002346">
    <property type="entry name" value="Mopterin_DH_FAD-bd"/>
</dbReference>
<keyword evidence="7 20" id="KW-0001">2Fe-2S</keyword>
<comment type="catalytic activity">
    <reaction evidence="16">
        <text>xanthine + NAD(+) + H2O = urate + NADH + H(+)</text>
        <dbReference type="Rhea" id="RHEA:16669"/>
        <dbReference type="ChEBI" id="CHEBI:15377"/>
        <dbReference type="ChEBI" id="CHEBI:15378"/>
        <dbReference type="ChEBI" id="CHEBI:17712"/>
        <dbReference type="ChEBI" id="CHEBI:17775"/>
        <dbReference type="ChEBI" id="CHEBI:57540"/>
        <dbReference type="ChEBI" id="CHEBI:57945"/>
        <dbReference type="EC" id="1.17.1.4"/>
    </reaction>
</comment>
<evidence type="ECO:0000259" key="21">
    <source>
        <dbReference type="PROSITE" id="PS51085"/>
    </source>
</evidence>
<reference evidence="23" key="1">
    <citation type="submission" date="2020-11" db="EMBL/GenBank/DDBJ databases">
        <authorList>
            <person name="Tran Van P."/>
        </authorList>
    </citation>
    <scope>NUCLEOTIDE SEQUENCE</scope>
</reference>
<dbReference type="FunFam" id="3.10.20.30:FF:000015">
    <property type="entry name" value="Aldehyde oxidase 1"/>
    <property type="match status" value="1"/>
</dbReference>
<keyword evidence="9 19" id="KW-0274">FAD</keyword>
<dbReference type="InterPro" id="IPR016167">
    <property type="entry name" value="FAD-bd_PCMH_sub1"/>
</dbReference>
<feature type="binding site" evidence="19">
    <location>
        <position position="362"/>
    </location>
    <ligand>
        <name>FAD</name>
        <dbReference type="ChEBI" id="CHEBI:57692"/>
    </ligand>
</feature>
<dbReference type="Pfam" id="PF20256">
    <property type="entry name" value="MoCoBD_2"/>
    <property type="match status" value="1"/>
</dbReference>
<evidence type="ECO:0000256" key="20">
    <source>
        <dbReference type="PIRSR" id="PIRSR000127-3"/>
    </source>
</evidence>
<keyword evidence="5 20" id="KW-0500">Molybdenum</keyword>
<comment type="cofactor">
    <cofactor evidence="20">
        <name>Mo-molybdopterin</name>
        <dbReference type="ChEBI" id="CHEBI:71302"/>
    </cofactor>
    <text evidence="20">Binds 1 Mo-molybdopterin (Mo-MPT) cofactor per subunit.</text>
</comment>
<evidence type="ECO:0000259" key="22">
    <source>
        <dbReference type="PROSITE" id="PS51387"/>
    </source>
</evidence>
<dbReference type="Pfam" id="PF01799">
    <property type="entry name" value="Fer2_2"/>
    <property type="match status" value="1"/>
</dbReference>
<evidence type="ECO:0000256" key="3">
    <source>
        <dbReference type="ARBA" id="ARBA00006849"/>
    </source>
</evidence>
<feature type="binding site" evidence="19">
    <location>
        <position position="920"/>
    </location>
    <ligand>
        <name>substrate</name>
    </ligand>
</feature>
<dbReference type="InterPro" id="IPR016169">
    <property type="entry name" value="FAD-bd_PCMH_sub2"/>
</dbReference>
<comment type="catalytic activity">
    <reaction evidence="17">
        <text>hypoxanthine + NAD(+) + H2O = xanthine + NADH + H(+)</text>
        <dbReference type="Rhea" id="RHEA:24670"/>
        <dbReference type="ChEBI" id="CHEBI:15377"/>
        <dbReference type="ChEBI" id="CHEBI:15378"/>
        <dbReference type="ChEBI" id="CHEBI:17368"/>
        <dbReference type="ChEBI" id="CHEBI:17712"/>
        <dbReference type="ChEBI" id="CHEBI:57540"/>
        <dbReference type="ChEBI" id="CHEBI:57945"/>
        <dbReference type="EC" id="1.17.1.4"/>
    </reaction>
</comment>
<dbReference type="GO" id="GO:0004854">
    <property type="term" value="F:xanthine dehydrogenase activity"/>
    <property type="evidence" value="ECO:0007669"/>
    <property type="project" value="UniProtKB-EC"/>
</dbReference>
<feature type="binding site" evidence="20">
    <location>
        <position position="78"/>
    </location>
    <ligand>
        <name>[2Fe-2S] cluster</name>
        <dbReference type="ChEBI" id="CHEBI:190135"/>
        <label>1</label>
    </ligand>
</feature>
<dbReference type="SUPFAM" id="SSF54292">
    <property type="entry name" value="2Fe-2S ferredoxin-like"/>
    <property type="match status" value="1"/>
</dbReference>
<sequence>MSFSIPSIPSPWQPCSIQSTSNCAAILFSARNMPNAAGSALIFYVNGVRVEDDDFEPELSLLEYLRRKLGLRGTKSGCGEGGCGACTVMLSRFHHSTRSISHYSVNACLMPVAGCHGLAVTTVEGIGNSRRGLHAVQERLANFHGSQCGFCTPGIVMSMYTLLRNNPKPSFHDMDEYMQGNLCRCTGYRPIIEGLKTFTSEFQCCKGENGGECPCMNSADTTTPEEEEHPRLVQPSHLVPYDPTQEPIFPPELQAGSRVTWYRPASLDEMLRLKAAFPEARIVHGNTEVALEIKFKDCKYPVMISPTAVQELHQVKVGDNRVRFGGSVTLTKIQKTLQKEIDSRPEKETKVWVEVVEMLRWFAGRQTRNVSSVAGNVVTSSPISDLNPLFQAVQSRIFLQSSEGGREVKMNEDFFTGYRRNIIRPEEILLWIEIPTSSPDEVFKGYKQARRREDDIAIVNAGMFVRFQSGSKKVKDIRLSFGGMAPTTVMATRTRNGLIGKEWNEDLLEEALDLLKEDLPLDPGAPGGMTRYRRSLTLRHVSLRNLCASPSHPEFKAINSHSSCISFFYKFWLEGCRHLGLKLPPGTASVLGRYQKDFPMASQFFQIVPGGQPKWDAVGRPLVAKSAYHQATGEAQYLDDMPPRDNEAHLALVYSSRCHAKLLLVDPNSALGIKGVIGWVGPEDLPGTKNCFGDDPEGEPVFRRDKEAIKEREFYWEDWTELGDVDEALSQAPHVLEGQVRVGGQEHFYLEPQACVVTPQLEHDELLIYVSTQELSFAQKSVAKAMGIPFNRVTCKVKRVGGGFGGKVTRPMLFVIPAAVAARKFGRSVRCVLDRDEDMMSMGGRNPFLGRYKVGFTSDGKILALDLAMYANAGYSLDISHGVMQRAMSNVTNAYYVPNVRSKGYVCRTNISSNTAFRAFGAPQAMMICEQWMQDVAEFLHLDPVQVRERNLFKDGDQTHLFNYLTHCTIRRCWEECLRNSDFLYRRELANKFNRENRWKKRGIAVIPVAFRCAFVVQFMNQASALVHIYTDGSVLVSHGGVEMGQGLHTKMLQVASRALCLPISYFHTTENSTDLVPNAIGTGASMGSDLNGPAVIDACETLKQRLEPFMRENPKGSWEDWVKAAYFNRVSLSATGYYRTPGLGSDWKKGDNFSYISYGTACSEVEIDCLTGDHKILRTDIVMDVGESLNPAIDIGQVEGAFIQGYGLFVLEEVLFSPKGKVLTQGPSTYKIPGFGDIPEEFNVSLLKGSPNIRAVYSSKAIGEPPLFLSASVFFAIKEAVSAARQERNLSRMFKFDTPATAERIRMACQDKFTDKFEGEEPGTFEPWSIQV</sequence>
<dbReference type="PANTHER" id="PTHR45444:SF3">
    <property type="entry name" value="XANTHINE DEHYDROGENASE"/>
    <property type="match status" value="1"/>
</dbReference>
<dbReference type="SUPFAM" id="SSF56176">
    <property type="entry name" value="FAD-binding/transporter-associated domain-like"/>
    <property type="match status" value="1"/>
</dbReference>
<feature type="binding site" evidence="20">
    <location>
        <position position="804"/>
    </location>
    <ligand>
        <name>Mo-molybdopterin</name>
        <dbReference type="ChEBI" id="CHEBI:71302"/>
    </ligand>
    <ligandPart>
        <name>Mo</name>
        <dbReference type="ChEBI" id="CHEBI:28685"/>
    </ligandPart>
</feature>
<evidence type="ECO:0000256" key="11">
    <source>
        <dbReference type="ARBA" id="ARBA00023004"/>
    </source>
</evidence>
<feature type="binding site" evidence="19">
    <location>
        <position position="886"/>
    </location>
    <ligand>
        <name>substrate</name>
    </ligand>
</feature>
<evidence type="ECO:0000256" key="4">
    <source>
        <dbReference type="ARBA" id="ARBA00013123"/>
    </source>
</evidence>
<dbReference type="Gene3D" id="3.30.465.10">
    <property type="match status" value="1"/>
</dbReference>
<comment type="cofactor">
    <cofactor evidence="1 19">
        <name>FAD</name>
        <dbReference type="ChEBI" id="CHEBI:57692"/>
    </cofactor>
</comment>